<evidence type="ECO:0000256" key="7">
    <source>
        <dbReference type="SAM" id="Phobius"/>
    </source>
</evidence>
<feature type="transmembrane region" description="Helical" evidence="7">
    <location>
        <begin position="155"/>
        <end position="175"/>
    </location>
</feature>
<keyword evidence="4" id="KW-0653">Protein transport</keyword>
<keyword evidence="4" id="KW-0571">Peptide transport</keyword>
<dbReference type="InterPro" id="IPR036259">
    <property type="entry name" value="MFS_trans_sf"/>
</dbReference>
<dbReference type="Pfam" id="PF00854">
    <property type="entry name" value="PTR2"/>
    <property type="match status" value="1"/>
</dbReference>
<accession>A0A562PV59</accession>
<dbReference type="GO" id="GO:1904680">
    <property type="term" value="F:peptide transmembrane transporter activity"/>
    <property type="evidence" value="ECO:0007669"/>
    <property type="project" value="InterPro"/>
</dbReference>
<evidence type="ECO:0000256" key="5">
    <source>
        <dbReference type="ARBA" id="ARBA00022989"/>
    </source>
</evidence>
<evidence type="ECO:0000256" key="6">
    <source>
        <dbReference type="ARBA" id="ARBA00023136"/>
    </source>
</evidence>
<comment type="similarity">
    <text evidence="2">Belongs to the major facilitator superfamily. Proton-dependent oligopeptide transporter (POT/PTR) (TC 2.A.17) family.</text>
</comment>
<dbReference type="SUPFAM" id="SSF103473">
    <property type="entry name" value="MFS general substrate transporter"/>
    <property type="match status" value="1"/>
</dbReference>
<dbReference type="Gene3D" id="1.20.1250.20">
    <property type="entry name" value="MFS general substrate transporter like domains"/>
    <property type="match status" value="1"/>
</dbReference>
<dbReference type="AlphaFoldDB" id="A0A562PV59"/>
<evidence type="ECO:0000313" key="10">
    <source>
        <dbReference type="Proteomes" id="UP000315112"/>
    </source>
</evidence>
<feature type="transmembrane region" description="Helical" evidence="7">
    <location>
        <begin position="88"/>
        <end position="108"/>
    </location>
</feature>
<dbReference type="InterPro" id="IPR005279">
    <property type="entry name" value="Dipep/tripep_permease"/>
</dbReference>
<dbReference type="EMBL" id="CP046904">
    <property type="protein sequence ID" value="QGZ39423.1"/>
    <property type="molecule type" value="Genomic_DNA"/>
</dbReference>
<feature type="transmembrane region" description="Helical" evidence="7">
    <location>
        <begin position="29"/>
        <end position="50"/>
    </location>
</feature>
<dbReference type="PANTHER" id="PTHR11654">
    <property type="entry name" value="OLIGOPEPTIDE TRANSPORTER-RELATED"/>
    <property type="match status" value="1"/>
</dbReference>
<proteinExistence type="inferred from homology"/>
<protein>
    <submittedName>
        <fullName evidence="8">MFS transporter</fullName>
    </submittedName>
    <submittedName>
        <fullName evidence="9">POT family proton-dependent oligopeptide transporter</fullName>
    </submittedName>
</protein>
<feature type="transmembrane region" description="Helical" evidence="7">
    <location>
        <begin position="492"/>
        <end position="515"/>
    </location>
</feature>
<feature type="transmembrane region" description="Helical" evidence="7">
    <location>
        <begin position="300"/>
        <end position="318"/>
    </location>
</feature>
<evidence type="ECO:0000256" key="1">
    <source>
        <dbReference type="ARBA" id="ARBA00004141"/>
    </source>
</evidence>
<feature type="transmembrane region" description="Helical" evidence="7">
    <location>
        <begin position="389"/>
        <end position="408"/>
    </location>
</feature>
<feature type="transmembrane region" description="Helical" evidence="7">
    <location>
        <begin position="420"/>
        <end position="442"/>
    </location>
</feature>
<feature type="transmembrane region" description="Helical" evidence="7">
    <location>
        <begin position="114"/>
        <end position="134"/>
    </location>
</feature>
<feature type="transmembrane region" description="Helical" evidence="7">
    <location>
        <begin position="260"/>
        <end position="279"/>
    </location>
</feature>
<feature type="transmembrane region" description="Helical" evidence="7">
    <location>
        <begin position="181"/>
        <end position="200"/>
    </location>
</feature>
<dbReference type="EMBL" id="VLKW01000003">
    <property type="protein sequence ID" value="TWI48299.1"/>
    <property type="molecule type" value="Genomic_DNA"/>
</dbReference>
<keyword evidence="4" id="KW-0813">Transport</keyword>
<comment type="subcellular location">
    <subcellularLocation>
        <location evidence="1">Membrane</location>
        <topology evidence="1">Multi-pass membrane protein</topology>
    </subcellularLocation>
</comment>
<keyword evidence="11" id="KW-1185">Reference proteome</keyword>
<dbReference type="NCBIfam" id="TIGR00924">
    <property type="entry name" value="yjdL_sub1_fam"/>
    <property type="match status" value="1"/>
</dbReference>
<evidence type="ECO:0000313" key="8">
    <source>
        <dbReference type="EMBL" id="QGZ39423.1"/>
    </source>
</evidence>
<dbReference type="InterPro" id="IPR000109">
    <property type="entry name" value="POT_fam"/>
</dbReference>
<reference evidence="8 11" key="3">
    <citation type="submission" date="2019-12" db="EMBL/GenBank/DDBJ databases">
        <title>Draft Genome Sequences of Six Type Strains of the Genus Massilia.</title>
        <authorList>
            <person name="Miess H."/>
            <person name="Frediansyah A."/>
            <person name="Goeker M."/>
            <person name="Gross H."/>
        </authorList>
    </citation>
    <scope>NUCLEOTIDE SEQUENCE [LARGE SCALE GENOMIC DNA]</scope>
    <source>
        <strain evidence="8 11">DSM 26639</strain>
    </source>
</reference>
<dbReference type="RefSeq" id="WP_145874117.1">
    <property type="nucleotide sequence ID" value="NZ_CP046904.1"/>
</dbReference>
<reference evidence="9 10" key="1">
    <citation type="journal article" date="2015" name="Stand. Genomic Sci.">
        <title>Genomic Encyclopedia of Bacterial and Archaeal Type Strains, Phase III: the genomes of soil and plant-associated and newly described type strains.</title>
        <authorList>
            <person name="Whitman W.B."/>
            <person name="Woyke T."/>
            <person name="Klenk H.P."/>
            <person name="Zhou Y."/>
            <person name="Lilburn T.G."/>
            <person name="Beck B.J."/>
            <person name="De Vos P."/>
            <person name="Vandamme P."/>
            <person name="Eisen J.A."/>
            <person name="Garrity G."/>
            <person name="Hugenholtz P."/>
            <person name="Kyrpides N.C."/>
        </authorList>
    </citation>
    <scope>NUCLEOTIDE SEQUENCE [LARGE SCALE GENOMIC DNA]</scope>
    <source>
        <strain evidence="9 10">CGMCC 1.10685</strain>
    </source>
</reference>
<evidence type="ECO:0000256" key="4">
    <source>
        <dbReference type="ARBA" id="ARBA00022856"/>
    </source>
</evidence>
<gene>
    <name evidence="8" type="ORF">GO485_10435</name>
    <name evidence="9" type="ORF">IP92_01687</name>
</gene>
<dbReference type="PROSITE" id="PS01022">
    <property type="entry name" value="PTR2_1"/>
    <property type="match status" value="1"/>
</dbReference>
<feature type="transmembrane region" description="Helical" evidence="7">
    <location>
        <begin position="454"/>
        <end position="472"/>
    </location>
</feature>
<evidence type="ECO:0000313" key="11">
    <source>
        <dbReference type="Proteomes" id="UP000437862"/>
    </source>
</evidence>
<keyword evidence="6 7" id="KW-0472">Membrane</keyword>
<dbReference type="OrthoDB" id="5351355at2"/>
<dbReference type="FunFam" id="1.20.1250.20:FF:000651">
    <property type="entry name" value="Glutathione uptake transporter"/>
    <property type="match status" value="1"/>
</dbReference>
<dbReference type="GO" id="GO:0006857">
    <property type="term" value="P:oligopeptide transport"/>
    <property type="evidence" value="ECO:0007669"/>
    <property type="project" value="InterPro"/>
</dbReference>
<evidence type="ECO:0000256" key="3">
    <source>
        <dbReference type="ARBA" id="ARBA00022692"/>
    </source>
</evidence>
<dbReference type="GO" id="GO:0016020">
    <property type="term" value="C:membrane"/>
    <property type="evidence" value="ECO:0007669"/>
    <property type="project" value="UniProtKB-SubCell"/>
</dbReference>
<name>A0A562PV59_9BURK</name>
<dbReference type="InterPro" id="IPR018456">
    <property type="entry name" value="PTR2_symporter_CS"/>
</dbReference>
<evidence type="ECO:0000313" key="9">
    <source>
        <dbReference type="EMBL" id="TWI48299.1"/>
    </source>
</evidence>
<feature type="transmembrane region" description="Helical" evidence="7">
    <location>
        <begin position="237"/>
        <end position="254"/>
    </location>
</feature>
<organism evidence="9 10">
    <name type="scientific">Pseudoduganella flava</name>
    <dbReference type="NCBI Taxonomy" id="871742"/>
    <lineage>
        <taxon>Bacteria</taxon>
        <taxon>Pseudomonadati</taxon>
        <taxon>Pseudomonadota</taxon>
        <taxon>Betaproteobacteria</taxon>
        <taxon>Burkholderiales</taxon>
        <taxon>Oxalobacteraceae</taxon>
        <taxon>Telluria group</taxon>
        <taxon>Pseudoduganella</taxon>
    </lineage>
</organism>
<feature type="transmembrane region" description="Helical" evidence="7">
    <location>
        <begin position="62"/>
        <end position="81"/>
    </location>
</feature>
<keyword evidence="3 7" id="KW-0812">Transmembrane</keyword>
<evidence type="ECO:0000256" key="2">
    <source>
        <dbReference type="ARBA" id="ARBA00005982"/>
    </source>
</evidence>
<dbReference type="Proteomes" id="UP000437862">
    <property type="component" value="Chromosome"/>
</dbReference>
<dbReference type="Proteomes" id="UP000315112">
    <property type="component" value="Unassembled WGS sequence"/>
</dbReference>
<sequence length="542" mass="59122">MANATHEAGNGPLPRQIPFIIANEAAERFSFYGMRNILTPFLISTLLLFVPLEDRTSEAKHVFHTFVIGAYFTPLLGGFLADRFFGKYNTIFWLSLLYVAGHACLAIFEDNLKGFYFGLFLIALGAGGIKPLVSAFVGDQFDQTNKNRAKVVYDAFYWCINFGSFFASLLMPLLLKNYGPSVAFGIPGLLMGFAVLIFWLGNRKYVHVPPAPPNPDSLTRVARTALLTKVPGQGRPGLVVFVAGLALAAVSLVMSYSWGFVIGACTALVLVLASWSIGTSMQLERARGHHPDEAVEGVRSVLRILIVFALVTPFWSLFDQKASTWIVQANAMTSPVINLLGWEFQVLPAQMQALNPLLVMLLIPFNNFAIFPLLRAIGIEPTALRRMTAGIALSGAAWLVIGWIQVSMDAGTPMSILWQLAPYALLTMGEVLVSATGLEFAYSQAPASMKGSIMSFWTLAVTVGNLWVLIVNSSVKNDAVLSHIGSTGLSVIAFQMFFFAGFALLTALAFGLYALRYKMVDNYRVEMDAGCHGTIPKEPAKV</sequence>
<reference evidence="9" key="2">
    <citation type="submission" date="2019-07" db="EMBL/GenBank/DDBJ databases">
        <authorList>
            <person name="Whitman W."/>
            <person name="Huntemann M."/>
            <person name="Clum A."/>
            <person name="Pillay M."/>
            <person name="Palaniappan K."/>
            <person name="Varghese N."/>
            <person name="Mikhailova N."/>
            <person name="Stamatis D."/>
            <person name="Reddy T."/>
            <person name="Daum C."/>
            <person name="Shapiro N."/>
            <person name="Ivanova N."/>
            <person name="Kyrpides N."/>
            <person name="Woyke T."/>
        </authorList>
    </citation>
    <scope>NUCLEOTIDE SEQUENCE</scope>
    <source>
        <strain evidence="9">CGMCC 1.10685</strain>
    </source>
</reference>
<keyword evidence="5 7" id="KW-1133">Transmembrane helix</keyword>
<feature type="transmembrane region" description="Helical" evidence="7">
    <location>
        <begin position="357"/>
        <end position="377"/>
    </location>
</feature>